<name>A0AC61PJZ7_9FIRM</name>
<gene>
    <name evidence="1" type="ORF">SAMN06297397_1175</name>
</gene>
<organism evidence="1 2">
    <name type="scientific">Aristaeella lactis</name>
    <dbReference type="NCBI Taxonomy" id="3046383"/>
    <lineage>
        <taxon>Bacteria</taxon>
        <taxon>Bacillati</taxon>
        <taxon>Bacillota</taxon>
        <taxon>Clostridia</taxon>
        <taxon>Eubacteriales</taxon>
        <taxon>Aristaeellaceae</taxon>
        <taxon>Aristaeella</taxon>
    </lineage>
</organism>
<evidence type="ECO:0000313" key="1">
    <source>
        <dbReference type="EMBL" id="SMC51699.1"/>
    </source>
</evidence>
<comment type="caution">
    <text evidence="1">The sequence shown here is derived from an EMBL/GenBank/DDBJ whole genome shotgun (WGS) entry which is preliminary data.</text>
</comment>
<reference evidence="1" key="1">
    <citation type="submission" date="2017-04" db="EMBL/GenBank/DDBJ databases">
        <authorList>
            <person name="Varghese N."/>
            <person name="Submissions S."/>
        </authorList>
    </citation>
    <scope>NUCLEOTIDE SEQUENCE</scope>
    <source>
        <strain evidence="1">WTE2008</strain>
    </source>
</reference>
<sequence>MSRSIRTSAKALVIRDGRMLAIRLHDQDGDFYIMPGGGQNTGELLPAAVEREVAEETGIAVKAGDAVFIIEGEKGEESHRVDIVFRCEYLGESDAERHTDWNQTGYEWLDIATLNTAPLYPSKLRRPIMNLSAEKEAPVYLGNENVGDPEITD</sequence>
<dbReference type="Proteomes" id="UP000192328">
    <property type="component" value="Unassembled WGS sequence"/>
</dbReference>
<accession>A0AC61PJZ7</accession>
<dbReference type="EMBL" id="FWXZ01000002">
    <property type="protein sequence ID" value="SMC51699.1"/>
    <property type="molecule type" value="Genomic_DNA"/>
</dbReference>
<keyword evidence="2" id="KW-1185">Reference proteome</keyword>
<protein>
    <submittedName>
        <fullName evidence="1">ADP-ribose pyrophosphatase YjhB, NUDIX family</fullName>
    </submittedName>
</protein>
<evidence type="ECO:0000313" key="2">
    <source>
        <dbReference type="Proteomes" id="UP000192328"/>
    </source>
</evidence>
<proteinExistence type="predicted"/>